<dbReference type="Proteomes" id="UP000578697">
    <property type="component" value="Unassembled WGS sequence"/>
</dbReference>
<feature type="chain" id="PRO_5032394858" description="Lipoprotein" evidence="1">
    <location>
        <begin position="29"/>
        <end position="231"/>
    </location>
</feature>
<dbReference type="AlphaFoldDB" id="A0A840SAJ8"/>
<keyword evidence="1" id="KW-0732">Signal</keyword>
<evidence type="ECO:0008006" key="4">
    <source>
        <dbReference type="Google" id="ProtNLM"/>
    </source>
</evidence>
<gene>
    <name evidence="2" type="ORF">HNP77_002111</name>
</gene>
<evidence type="ECO:0000313" key="3">
    <source>
        <dbReference type="Proteomes" id="UP000578697"/>
    </source>
</evidence>
<dbReference type="RefSeq" id="WP_184653134.1">
    <property type="nucleotide sequence ID" value="NZ_JACHFR010000003.1"/>
</dbReference>
<reference evidence="2 3" key="1">
    <citation type="submission" date="2020-08" db="EMBL/GenBank/DDBJ databases">
        <title>Genomic Encyclopedia of Type Strains, Phase IV (KMG-IV): sequencing the most valuable type-strain genomes for metagenomic binning, comparative biology and taxonomic classification.</title>
        <authorList>
            <person name="Goeker M."/>
        </authorList>
    </citation>
    <scope>NUCLEOTIDE SEQUENCE [LARGE SCALE GENOMIC DNA]</scope>
    <source>
        <strain evidence="2 3">DSM 103679</strain>
    </source>
</reference>
<sequence length="231" mass="25076">MKLDMKKIFTLTVSAAFAFILSACNMDAFSNDGSSASARREKGYKPKPRPAVSNGLYKHAEGYEMGPWQCWDNDGAVATTEDGADGGMRITQAIRPCGGTYWGVNLAAGTNSGANKDLDGKGYTKIVMKIRGTTPANTIYFFGNNETEGIGDWDGVTQDGNGKVWYRLDHYTSEYNETTWTEITVPVTYGEVTSTMSSCLTIGGDGGWVEVKEIDWQDDEGNFVVPAYAGT</sequence>
<keyword evidence="3" id="KW-1185">Reference proteome</keyword>
<protein>
    <recommendedName>
        <fullName evidence="4">Lipoprotein</fullName>
    </recommendedName>
</protein>
<evidence type="ECO:0000313" key="2">
    <source>
        <dbReference type="EMBL" id="MBB5219729.1"/>
    </source>
</evidence>
<dbReference type="EMBL" id="JACHFR010000003">
    <property type="protein sequence ID" value="MBB5219729.1"/>
    <property type="molecule type" value="Genomic_DNA"/>
</dbReference>
<comment type="caution">
    <text evidence="2">The sequence shown here is derived from an EMBL/GenBank/DDBJ whole genome shotgun (WGS) entry which is preliminary data.</text>
</comment>
<feature type="signal peptide" evidence="1">
    <location>
        <begin position="1"/>
        <end position="28"/>
    </location>
</feature>
<dbReference type="PROSITE" id="PS51257">
    <property type="entry name" value="PROKAR_LIPOPROTEIN"/>
    <property type="match status" value="1"/>
</dbReference>
<organism evidence="2 3">
    <name type="scientific">Treponema rectale</name>
    <dbReference type="NCBI Taxonomy" id="744512"/>
    <lineage>
        <taxon>Bacteria</taxon>
        <taxon>Pseudomonadati</taxon>
        <taxon>Spirochaetota</taxon>
        <taxon>Spirochaetia</taxon>
        <taxon>Spirochaetales</taxon>
        <taxon>Treponemataceae</taxon>
        <taxon>Treponema</taxon>
    </lineage>
</organism>
<accession>A0A840SAJ8</accession>
<proteinExistence type="predicted"/>
<name>A0A840SAJ8_9SPIR</name>
<evidence type="ECO:0000256" key="1">
    <source>
        <dbReference type="SAM" id="SignalP"/>
    </source>
</evidence>